<feature type="signal peptide" evidence="1">
    <location>
        <begin position="1"/>
        <end position="20"/>
    </location>
</feature>
<dbReference type="EMBL" id="CAJVCH010533503">
    <property type="protein sequence ID" value="CAG7824612.1"/>
    <property type="molecule type" value="Genomic_DNA"/>
</dbReference>
<evidence type="ECO:0000313" key="2">
    <source>
        <dbReference type="EMBL" id="CAG7824612.1"/>
    </source>
</evidence>
<evidence type="ECO:0000313" key="3">
    <source>
        <dbReference type="Proteomes" id="UP000708208"/>
    </source>
</evidence>
<keyword evidence="3" id="KW-1185">Reference proteome</keyword>
<proteinExistence type="predicted"/>
<name>A0A8J2KWA3_9HEXA</name>
<reference evidence="2" key="1">
    <citation type="submission" date="2021-06" db="EMBL/GenBank/DDBJ databases">
        <authorList>
            <person name="Hodson N. C."/>
            <person name="Mongue J. A."/>
            <person name="Jaron S. K."/>
        </authorList>
    </citation>
    <scope>NUCLEOTIDE SEQUENCE</scope>
</reference>
<sequence length="54" mass="5790">MKHWCFVCCVLLLAAAAGVGVSLPLSIIEDIAGSPRERLETAQQILREVPLVDG</sequence>
<dbReference type="Proteomes" id="UP000708208">
    <property type="component" value="Unassembled WGS sequence"/>
</dbReference>
<evidence type="ECO:0000256" key="1">
    <source>
        <dbReference type="SAM" id="SignalP"/>
    </source>
</evidence>
<keyword evidence="1" id="KW-0732">Signal</keyword>
<dbReference type="AlphaFoldDB" id="A0A8J2KWA3"/>
<feature type="non-terminal residue" evidence="2">
    <location>
        <position position="54"/>
    </location>
</feature>
<accession>A0A8J2KWA3</accession>
<protein>
    <submittedName>
        <fullName evidence="2">Uncharacterized protein</fullName>
    </submittedName>
</protein>
<comment type="caution">
    <text evidence="2">The sequence shown here is derived from an EMBL/GenBank/DDBJ whole genome shotgun (WGS) entry which is preliminary data.</text>
</comment>
<organism evidence="2 3">
    <name type="scientific">Allacma fusca</name>
    <dbReference type="NCBI Taxonomy" id="39272"/>
    <lineage>
        <taxon>Eukaryota</taxon>
        <taxon>Metazoa</taxon>
        <taxon>Ecdysozoa</taxon>
        <taxon>Arthropoda</taxon>
        <taxon>Hexapoda</taxon>
        <taxon>Collembola</taxon>
        <taxon>Symphypleona</taxon>
        <taxon>Sminthuridae</taxon>
        <taxon>Allacma</taxon>
    </lineage>
</organism>
<feature type="chain" id="PRO_5035239075" evidence="1">
    <location>
        <begin position="21"/>
        <end position="54"/>
    </location>
</feature>
<gene>
    <name evidence="2" type="ORF">AFUS01_LOCUS34761</name>
</gene>